<gene>
    <name evidence="2" type="primary">LOC106810847</name>
</gene>
<name>A0ABM1EC79_PRICU</name>
<dbReference type="GeneID" id="106810847"/>
<dbReference type="RefSeq" id="XP_014669800.1">
    <property type="nucleotide sequence ID" value="XM_014814314.1"/>
</dbReference>
<protein>
    <submittedName>
        <fullName evidence="2">Uncharacterized protein LOC106810847</fullName>
    </submittedName>
</protein>
<sequence>MFASTGAGVIRGYDAVGATTEAAGLEKPERIRSSNMRKYIATMTQSFDISPQQMEWVCDHLGHSMDVHRAHYRATSDIIERVHVAKILVIQDMGLVGKYHGRALRDIPLEELVIGVSGETEVTEAVHIQQTENDTECLDFEEYIPNLSEDEGAEGAEEFVDFTEPKPKSDCKKRLVNRHHWTASEEEELKIIFKKYFESRSTPGQASIIKGKEISAKKNGLIHMLKRDNIKKKINNMLKKLM</sequence>
<dbReference type="PANTHER" id="PTHR33480:SF1">
    <property type="entry name" value="TYR RECOMBINASE DOMAIN-CONTAINING PROTEIN"/>
    <property type="match status" value="1"/>
</dbReference>
<proteinExistence type="predicted"/>
<dbReference type="Proteomes" id="UP000695022">
    <property type="component" value="Unplaced"/>
</dbReference>
<reference evidence="2" key="1">
    <citation type="submission" date="2025-08" db="UniProtKB">
        <authorList>
            <consortium name="RefSeq"/>
        </authorList>
    </citation>
    <scope>IDENTIFICATION</scope>
</reference>
<keyword evidence="1" id="KW-1185">Reference proteome</keyword>
<accession>A0ABM1EC79</accession>
<organism evidence="1 2">
    <name type="scientific">Priapulus caudatus</name>
    <name type="common">Priapulid worm</name>
    <dbReference type="NCBI Taxonomy" id="37621"/>
    <lineage>
        <taxon>Eukaryota</taxon>
        <taxon>Metazoa</taxon>
        <taxon>Ecdysozoa</taxon>
        <taxon>Scalidophora</taxon>
        <taxon>Priapulida</taxon>
        <taxon>Priapulimorpha</taxon>
        <taxon>Priapulimorphida</taxon>
        <taxon>Priapulidae</taxon>
        <taxon>Priapulus</taxon>
    </lineage>
</organism>
<evidence type="ECO:0000313" key="1">
    <source>
        <dbReference type="Proteomes" id="UP000695022"/>
    </source>
</evidence>
<evidence type="ECO:0000313" key="2">
    <source>
        <dbReference type="RefSeq" id="XP_014669800.1"/>
    </source>
</evidence>
<dbReference type="PANTHER" id="PTHR33480">
    <property type="entry name" value="SET DOMAIN-CONTAINING PROTEIN-RELATED"/>
    <property type="match status" value="1"/>
</dbReference>